<dbReference type="GO" id="GO:0008017">
    <property type="term" value="F:microtubule binding"/>
    <property type="evidence" value="ECO:0000318"/>
    <property type="project" value="GO_Central"/>
</dbReference>
<feature type="region of interest" description="Disordered" evidence="2">
    <location>
        <begin position="279"/>
        <end position="344"/>
    </location>
</feature>
<evidence type="ECO:0000256" key="2">
    <source>
        <dbReference type="SAM" id="MobiDB-lite"/>
    </source>
</evidence>
<dbReference type="EMBL" id="KK198758">
    <property type="protein sequence ID" value="KCW68666.1"/>
    <property type="molecule type" value="Genomic_DNA"/>
</dbReference>
<dbReference type="GO" id="GO:0051225">
    <property type="term" value="P:spindle assembly"/>
    <property type="evidence" value="ECO:0000318"/>
    <property type="project" value="GO_Central"/>
</dbReference>
<dbReference type="KEGG" id="egr:104449273"/>
<comment type="similarity">
    <text evidence="1">Belongs to the QWRF family.</text>
</comment>
<organism evidence="3">
    <name type="scientific">Eucalyptus grandis</name>
    <name type="common">Flooded gum</name>
    <dbReference type="NCBI Taxonomy" id="71139"/>
    <lineage>
        <taxon>Eukaryota</taxon>
        <taxon>Viridiplantae</taxon>
        <taxon>Streptophyta</taxon>
        <taxon>Embryophyta</taxon>
        <taxon>Tracheophyta</taxon>
        <taxon>Spermatophyta</taxon>
        <taxon>Magnoliopsida</taxon>
        <taxon>eudicotyledons</taxon>
        <taxon>Gunneridae</taxon>
        <taxon>Pentapetalae</taxon>
        <taxon>rosids</taxon>
        <taxon>malvids</taxon>
        <taxon>Myrtales</taxon>
        <taxon>Myrtaceae</taxon>
        <taxon>Myrtoideae</taxon>
        <taxon>Eucalypteae</taxon>
        <taxon>Eucalyptus</taxon>
    </lineage>
</organism>
<feature type="compositionally biased region" description="Low complexity" evidence="2">
    <location>
        <begin position="14"/>
        <end position="26"/>
    </location>
</feature>
<dbReference type="STRING" id="71139.A0A059BRS9"/>
<dbReference type="PANTHER" id="PTHR31807:SF38">
    <property type="entry name" value="QWRF MOTIF-CONTAINING PROTEIN 9"/>
    <property type="match status" value="1"/>
</dbReference>
<dbReference type="Pfam" id="PF04484">
    <property type="entry name" value="QWRF"/>
    <property type="match status" value="1"/>
</dbReference>
<dbReference type="Gramene" id="KCW68666">
    <property type="protein sequence ID" value="KCW68666"/>
    <property type="gene ID" value="EUGRSUZ_F02263"/>
</dbReference>
<feature type="region of interest" description="Disordered" evidence="2">
    <location>
        <begin position="182"/>
        <end position="260"/>
    </location>
</feature>
<accession>A0A059BRS9</accession>
<dbReference type="OMA" id="WQEHNNR"/>
<dbReference type="InterPro" id="IPR007573">
    <property type="entry name" value="QWRF"/>
</dbReference>
<proteinExistence type="inferred from homology"/>
<dbReference type="InParanoid" id="A0A059BRS9"/>
<protein>
    <recommendedName>
        <fullName evidence="4">QWRF motif-containing protein 2</fullName>
    </recommendedName>
</protein>
<reference evidence="3" key="1">
    <citation type="submission" date="2013-07" db="EMBL/GenBank/DDBJ databases">
        <title>The genome of Eucalyptus grandis.</title>
        <authorList>
            <person name="Schmutz J."/>
            <person name="Hayes R."/>
            <person name="Myburg A."/>
            <person name="Tuskan G."/>
            <person name="Grattapaglia D."/>
            <person name="Rokhsar D.S."/>
        </authorList>
    </citation>
    <scope>NUCLEOTIDE SEQUENCE</scope>
    <source>
        <tissue evidence="3">Leaf extractions</tissue>
    </source>
</reference>
<evidence type="ECO:0000313" key="3">
    <source>
        <dbReference type="EMBL" id="KCW68666.1"/>
    </source>
</evidence>
<dbReference type="AlphaFoldDB" id="A0A059BRS9"/>
<feature type="compositionally biased region" description="Basic and acidic residues" evidence="2">
    <location>
        <begin position="214"/>
        <end position="229"/>
    </location>
</feature>
<feature type="compositionally biased region" description="Basic and acidic residues" evidence="2">
    <location>
        <begin position="279"/>
        <end position="290"/>
    </location>
</feature>
<dbReference type="GO" id="GO:0005880">
    <property type="term" value="C:nuclear microtubule"/>
    <property type="evidence" value="ECO:0000318"/>
    <property type="project" value="GO_Central"/>
</dbReference>
<dbReference type="OrthoDB" id="1924320at2759"/>
<gene>
    <name evidence="3" type="ORF">EUGRSUZ_F02263</name>
</gene>
<feature type="compositionally biased region" description="Low complexity" evidence="2">
    <location>
        <begin position="72"/>
        <end position="106"/>
    </location>
</feature>
<evidence type="ECO:0008006" key="4">
    <source>
        <dbReference type="Google" id="ProtNLM"/>
    </source>
</evidence>
<feature type="compositionally biased region" description="Low complexity" evidence="2">
    <location>
        <begin position="187"/>
        <end position="197"/>
    </location>
</feature>
<feature type="compositionally biased region" description="Gly residues" evidence="2">
    <location>
        <begin position="27"/>
        <end position="38"/>
    </location>
</feature>
<dbReference type="GO" id="GO:0005737">
    <property type="term" value="C:cytoplasm"/>
    <property type="evidence" value="ECO:0000318"/>
    <property type="project" value="GO_Central"/>
</dbReference>
<sequence length="681" mass="72402">MVAAVSTPVNPNKAAAAAAAAAARAAGRGGAGGGGGAGRARPSRPPLLPSEPDNALAPRRPKGREVTSRYLSSSASSTTTNTTTTTTTTSSSVSSTSSSASSCSSSRRCASPLVSRTAGAATPSSAAARRSQSAERRPATPRPNTADSRGRGGGKGGEMTAAQKLLFTSARSLSVSFQGESYSLPVSKAKSAPAPSSTRKGTPERRKPVSAATPRRDHFENSKPAEKQRWPGRSRQENFLSRSVDFGDDRRRTGGSRGNVVRALQTSMMIDVRASLDGRLRDSDSSDHVLGKANEVNGQRDSGLEVSNGRTDCSSSDNESVSSGSTKGGVQECDGGQEQNGPRGVVVPARFWQETINRVRRQPEVGTPLLTSPVLKMGSTPKLVVPKKPGFDSPVSSPKGLMSCRGQASPIRGAVRPASPSKLTHLAVSSPRGLSPSWARNALAGTPHDISANNIPSILSFAAEARRGKIGENRIVEAHVLRLLHNRLLQWRFVNARADEALTVQTLDAERSMYSAWMSIFKLRESVKAKRIELQLQRQILKLTSVVHGQIRYLEEWASMDQDYSNSLSGANEALRASTLRLPVIGGARVDLQKMKNAISSAVEVMQTMASSICLFSSEVGNVNDLIAELARVTSQERGMLDQCRDFLSTIAAMQVNESSLRTHLLQVQFAPSTSSFSAET</sequence>
<feature type="compositionally biased region" description="Low complexity" evidence="2">
    <location>
        <begin position="115"/>
        <end position="131"/>
    </location>
</feature>
<feature type="region of interest" description="Disordered" evidence="2">
    <location>
        <begin position="1"/>
        <end position="159"/>
    </location>
</feature>
<dbReference type="PANTHER" id="PTHR31807">
    <property type="entry name" value="AUGMIN FAMILY MEMBER"/>
    <property type="match status" value="1"/>
</dbReference>
<feature type="compositionally biased region" description="Low complexity" evidence="2">
    <location>
        <begin position="314"/>
        <end position="325"/>
    </location>
</feature>
<name>A0A059BRS9_EUCGR</name>
<dbReference type="eggNOG" id="ENOG502RHVY">
    <property type="taxonomic scope" value="Eukaryota"/>
</dbReference>
<evidence type="ECO:0000256" key="1">
    <source>
        <dbReference type="ARBA" id="ARBA00010016"/>
    </source>
</evidence>